<feature type="transmembrane region" description="Helical" evidence="1">
    <location>
        <begin position="79"/>
        <end position="96"/>
    </location>
</feature>
<organism evidence="2 3">
    <name type="scientific">Slackia piriformis YIT 12062</name>
    <dbReference type="NCBI Taxonomy" id="742818"/>
    <lineage>
        <taxon>Bacteria</taxon>
        <taxon>Bacillati</taxon>
        <taxon>Actinomycetota</taxon>
        <taxon>Coriobacteriia</taxon>
        <taxon>Eggerthellales</taxon>
        <taxon>Eggerthellaceae</taxon>
        <taxon>Slackia</taxon>
    </lineage>
</organism>
<dbReference type="PANTHER" id="PTHR38095">
    <property type="entry name" value="ANAEROBIC DIMETHYL SULFOXIDE REDUCTASE CHAIN YNFH"/>
    <property type="match status" value="1"/>
</dbReference>
<accession>K0YYK6</accession>
<evidence type="ECO:0000256" key="1">
    <source>
        <dbReference type="SAM" id="Phobius"/>
    </source>
</evidence>
<dbReference type="PATRIC" id="fig|742818.3.peg.377"/>
<dbReference type="InParanoid" id="K0YYK6"/>
<feature type="transmembrane region" description="Helical" evidence="1">
    <location>
        <begin position="140"/>
        <end position="163"/>
    </location>
</feature>
<dbReference type="GO" id="GO:0009389">
    <property type="term" value="F:dimethyl sulfoxide reductase activity"/>
    <property type="evidence" value="ECO:0007669"/>
    <property type="project" value="TreeGrafter"/>
</dbReference>
<dbReference type="RefSeq" id="WP_009138574.1">
    <property type="nucleotide sequence ID" value="NZ_JH815198.1"/>
</dbReference>
<keyword evidence="1" id="KW-0812">Transmembrane</keyword>
<dbReference type="GO" id="GO:0005886">
    <property type="term" value="C:plasma membrane"/>
    <property type="evidence" value="ECO:0007669"/>
    <property type="project" value="TreeGrafter"/>
</dbReference>
<dbReference type="OrthoDB" id="3177909at2"/>
<feature type="transmembrane region" description="Helical" evidence="1">
    <location>
        <begin position="108"/>
        <end position="134"/>
    </location>
</feature>
<evidence type="ECO:0008006" key="4">
    <source>
        <dbReference type="Google" id="ProtNLM"/>
    </source>
</evidence>
<name>K0YYK6_9ACTN</name>
<dbReference type="GO" id="GO:0019645">
    <property type="term" value="P:anaerobic electron transport chain"/>
    <property type="evidence" value="ECO:0007669"/>
    <property type="project" value="InterPro"/>
</dbReference>
<gene>
    <name evidence="2" type="ORF">HMPREF9451_00338</name>
</gene>
<keyword evidence="3" id="KW-1185">Reference proteome</keyword>
<dbReference type="HOGENOM" id="CLU_085019_0_0_11"/>
<dbReference type="Pfam" id="PF04976">
    <property type="entry name" value="DmsC"/>
    <property type="match status" value="1"/>
</dbReference>
<feature type="transmembrane region" description="Helical" evidence="1">
    <location>
        <begin position="6"/>
        <end position="27"/>
    </location>
</feature>
<dbReference type="PANTHER" id="PTHR38095:SF2">
    <property type="entry name" value="ANAEROBIC DIMETHYL SULFOXIDE REDUCTASE CHAIN C"/>
    <property type="match status" value="1"/>
</dbReference>
<dbReference type="Gene3D" id="1.20.1630.10">
    <property type="entry name" value="Formate dehydrogenase/DMSO reductase domain"/>
    <property type="match status" value="1"/>
</dbReference>
<dbReference type="eggNOG" id="COG3302">
    <property type="taxonomic scope" value="Bacteria"/>
</dbReference>
<keyword evidence="1" id="KW-1133">Transmembrane helix</keyword>
<dbReference type="InterPro" id="IPR007059">
    <property type="entry name" value="DmsC"/>
</dbReference>
<reference evidence="2 3" key="1">
    <citation type="submission" date="2012-08" db="EMBL/GenBank/DDBJ databases">
        <title>The Genome Sequence of Slackia piriformis YIT 12062.</title>
        <authorList>
            <consortium name="The Broad Institute Genome Sequencing Platform"/>
            <person name="Earl A."/>
            <person name="Ward D."/>
            <person name="Feldgarden M."/>
            <person name="Gevers D."/>
            <person name="Morotomi M."/>
            <person name="Walker B."/>
            <person name="Young S.K."/>
            <person name="Zeng Q."/>
            <person name="Gargeya S."/>
            <person name="Fitzgerald M."/>
            <person name="Haas B."/>
            <person name="Abouelleil A."/>
            <person name="Alvarado L."/>
            <person name="Arachchi H.M."/>
            <person name="Berlin A.M."/>
            <person name="Chapman S.B."/>
            <person name="Goldberg J."/>
            <person name="Griggs A."/>
            <person name="Gujja S."/>
            <person name="Hansen M."/>
            <person name="Howarth C."/>
            <person name="Imamovic A."/>
            <person name="Larimer J."/>
            <person name="McCowen C."/>
            <person name="Montmayeur A."/>
            <person name="Murphy C."/>
            <person name="Neiman D."/>
            <person name="Pearson M."/>
            <person name="Priest M."/>
            <person name="Roberts A."/>
            <person name="Saif S."/>
            <person name="Shea T."/>
            <person name="Sisk P."/>
            <person name="Sykes S."/>
            <person name="Wortman J."/>
            <person name="Nusbaum C."/>
            <person name="Birren B."/>
        </authorList>
    </citation>
    <scope>NUCLEOTIDE SEQUENCE [LARGE SCALE GENOMIC DNA]</scope>
    <source>
        <strain evidence="2 3">YIT 12062</strain>
    </source>
</reference>
<dbReference type="EMBL" id="ADMD01000001">
    <property type="protein sequence ID" value="EJZ84734.1"/>
    <property type="molecule type" value="Genomic_DNA"/>
</dbReference>
<evidence type="ECO:0000313" key="2">
    <source>
        <dbReference type="EMBL" id="EJZ84734.1"/>
    </source>
</evidence>
<feature type="transmembrane region" description="Helical" evidence="1">
    <location>
        <begin position="205"/>
        <end position="225"/>
    </location>
</feature>
<dbReference type="Proteomes" id="UP000006069">
    <property type="component" value="Unassembled WGS sequence"/>
</dbReference>
<feature type="transmembrane region" description="Helical" evidence="1">
    <location>
        <begin position="175"/>
        <end position="193"/>
    </location>
</feature>
<feature type="transmembrane region" description="Helical" evidence="1">
    <location>
        <begin position="39"/>
        <end position="59"/>
    </location>
</feature>
<evidence type="ECO:0000313" key="3">
    <source>
        <dbReference type="Proteomes" id="UP000006069"/>
    </source>
</evidence>
<protein>
    <recommendedName>
        <fullName evidence="4">DMSO reductase anchor subunit (DmsC)</fullName>
    </recommendedName>
</protein>
<comment type="caution">
    <text evidence="2">The sequence shown here is derived from an EMBL/GenBank/DDBJ whole genome shotgun (WGS) entry which is preliminary data.</text>
</comment>
<keyword evidence="1" id="KW-0472">Membrane</keyword>
<dbReference type="AlphaFoldDB" id="K0YYK6"/>
<sequence length="260" mass="27215">MISEFPLFCFTTLAGLAAGAYAVNAFFPAGKDSKRAWLFPLACMVLLGVGLIGLPLHLGRPERMFIALTHPSAMIAQEAYWSMAFGIVLLADTILLKVKGSTPRALRIAGAIFGVVLTAVMGNAYFVSLAIPAWSSFATFPFFILGDIAMGVTMVALFDYLVAKDCEDRLGKSSNFLLAEAVSALVAALAIAVEGFQFSGAGLSVVPFVVAAVVALAAAGIAFAARMGKVSDQISAWGCFAALFVAVAIARYAFYAACVL</sequence>
<dbReference type="GO" id="GO:0009390">
    <property type="term" value="C:dimethyl sulfoxide reductase complex"/>
    <property type="evidence" value="ECO:0007669"/>
    <property type="project" value="TreeGrafter"/>
</dbReference>
<proteinExistence type="predicted"/>
<feature type="transmembrane region" description="Helical" evidence="1">
    <location>
        <begin position="237"/>
        <end position="257"/>
    </location>
</feature>